<protein>
    <submittedName>
        <fullName evidence="3">OTU domain-containing protein</fullName>
    </submittedName>
</protein>
<dbReference type="OrthoDB" id="377733at2759"/>
<dbReference type="EMBL" id="UYRT01002493">
    <property type="protein sequence ID" value="VDK31119.1"/>
    <property type="molecule type" value="Genomic_DNA"/>
</dbReference>
<name>A0A183CZH2_9BILA</name>
<organism evidence="3">
    <name type="scientific">Gongylonema pulchrum</name>
    <dbReference type="NCBI Taxonomy" id="637853"/>
    <lineage>
        <taxon>Eukaryota</taxon>
        <taxon>Metazoa</taxon>
        <taxon>Ecdysozoa</taxon>
        <taxon>Nematoda</taxon>
        <taxon>Chromadorea</taxon>
        <taxon>Rhabditida</taxon>
        <taxon>Spirurina</taxon>
        <taxon>Spiruromorpha</taxon>
        <taxon>Spiruroidea</taxon>
        <taxon>Gongylonematidae</taxon>
        <taxon>Gongylonema</taxon>
    </lineage>
</organism>
<dbReference type="PANTHER" id="PTHR24092:SF150">
    <property type="entry name" value="PHOSPHOLIPID-TRANSPORTING ATPASE"/>
    <property type="match status" value="1"/>
</dbReference>
<dbReference type="GO" id="GO:0005802">
    <property type="term" value="C:trans-Golgi network"/>
    <property type="evidence" value="ECO:0007669"/>
    <property type="project" value="TreeGrafter"/>
</dbReference>
<dbReference type="AlphaFoldDB" id="A0A183CZH2"/>
<gene>
    <name evidence="1" type="ORF">GPUH_LOCUS1863</name>
</gene>
<accession>A0A183CZH2</accession>
<dbReference type="PANTHER" id="PTHR24092">
    <property type="entry name" value="PROBABLE PHOSPHOLIPID-TRANSPORTING ATPASE"/>
    <property type="match status" value="1"/>
</dbReference>
<sequence>MCSVGGVKYGSRKSDTFCDRKLLDDLNAKAPNANAIREFLTLLAICHTVVPEKITDANGGHMIYHSPSPDETALVKGARDLKFVFHTRTPLCVYIEADNVIFPRLVPNVDQEITTSTTNHLIDFANLGFRTLCMAVRVISEEEYETWEPGYYQASVAIEGREKLIEAEAEKMEKVSSRTSNDL</sequence>
<dbReference type="Gene3D" id="3.40.1110.10">
    <property type="entry name" value="Calcium-transporting ATPase, cytoplasmic domain N"/>
    <property type="match status" value="1"/>
</dbReference>
<dbReference type="GO" id="GO:0005886">
    <property type="term" value="C:plasma membrane"/>
    <property type="evidence" value="ECO:0007669"/>
    <property type="project" value="TreeGrafter"/>
</dbReference>
<reference evidence="1 2" key="2">
    <citation type="submission" date="2018-11" db="EMBL/GenBank/DDBJ databases">
        <authorList>
            <consortium name="Pathogen Informatics"/>
        </authorList>
    </citation>
    <scope>NUCLEOTIDE SEQUENCE [LARGE SCALE GENOMIC DNA]</scope>
</reference>
<reference evidence="3" key="1">
    <citation type="submission" date="2016-06" db="UniProtKB">
        <authorList>
            <consortium name="WormBaseParasite"/>
        </authorList>
    </citation>
    <scope>IDENTIFICATION</scope>
</reference>
<dbReference type="Proteomes" id="UP000271098">
    <property type="component" value="Unassembled WGS sequence"/>
</dbReference>
<dbReference type="GO" id="GO:0140326">
    <property type="term" value="F:ATPase-coupled intramembrane lipid transporter activity"/>
    <property type="evidence" value="ECO:0007669"/>
    <property type="project" value="TreeGrafter"/>
</dbReference>
<dbReference type="InterPro" id="IPR023299">
    <property type="entry name" value="ATPase_P-typ_cyto_dom_N"/>
</dbReference>
<dbReference type="GO" id="GO:0000166">
    <property type="term" value="F:nucleotide binding"/>
    <property type="evidence" value="ECO:0007669"/>
    <property type="project" value="InterPro"/>
</dbReference>
<evidence type="ECO:0000313" key="3">
    <source>
        <dbReference type="WBParaSite" id="GPUH_0000186801-mRNA-1"/>
    </source>
</evidence>
<dbReference type="WBParaSite" id="GPUH_0000186801-mRNA-1">
    <property type="protein sequence ID" value="GPUH_0000186801-mRNA-1"/>
    <property type="gene ID" value="GPUH_0000186801"/>
</dbReference>
<evidence type="ECO:0000313" key="1">
    <source>
        <dbReference type="EMBL" id="VDK31119.1"/>
    </source>
</evidence>
<keyword evidence="2" id="KW-1185">Reference proteome</keyword>
<evidence type="ECO:0000313" key="2">
    <source>
        <dbReference type="Proteomes" id="UP000271098"/>
    </source>
</evidence>
<proteinExistence type="predicted"/>
<dbReference type="SUPFAM" id="SSF81660">
    <property type="entry name" value="Metal cation-transporting ATPase, ATP-binding domain N"/>
    <property type="match status" value="1"/>
</dbReference>
<dbReference type="GO" id="GO:0045332">
    <property type="term" value="P:phospholipid translocation"/>
    <property type="evidence" value="ECO:0007669"/>
    <property type="project" value="TreeGrafter"/>
</dbReference>